<protein>
    <recommendedName>
        <fullName evidence="4">Lipocalin-like domain-containing protein</fullName>
    </recommendedName>
</protein>
<reference evidence="2" key="1">
    <citation type="submission" date="2022-08" db="EMBL/GenBank/DDBJ databases">
        <authorList>
            <person name="Zhang D."/>
        </authorList>
    </citation>
    <scope>NUCLEOTIDE SEQUENCE</scope>
    <source>
        <strain evidence="2">XJ19-11</strain>
    </source>
</reference>
<feature type="signal peptide" evidence="1">
    <location>
        <begin position="1"/>
        <end position="20"/>
    </location>
</feature>
<proteinExistence type="predicted"/>
<sequence>MKKIRSITVLIMLSGLLAFGCEDYPDGPAVSLIPKADRVGNDWKVAEALDNGTNVTADYTKYELDLTEDGAATLTAQYTLLGMEYDFVTNGVWIFMSDEEKISFDFDNNLADGIYEILKLESSEMWLKQDGGTLELHFIPR</sequence>
<evidence type="ECO:0000313" key="2">
    <source>
        <dbReference type="EMBL" id="MCR9015853.1"/>
    </source>
</evidence>
<feature type="chain" id="PRO_5040987368" description="Lipocalin-like domain-containing protein" evidence="1">
    <location>
        <begin position="21"/>
        <end position="141"/>
    </location>
</feature>
<dbReference type="EMBL" id="JANSUY010000010">
    <property type="protein sequence ID" value="MCR9015853.1"/>
    <property type="molecule type" value="Genomic_DNA"/>
</dbReference>
<dbReference type="Proteomes" id="UP001142175">
    <property type="component" value="Unassembled WGS sequence"/>
</dbReference>
<name>A0A9X2P7P8_9BACT</name>
<evidence type="ECO:0008006" key="4">
    <source>
        <dbReference type="Google" id="ProtNLM"/>
    </source>
</evidence>
<organism evidence="2 3">
    <name type="scientific">Aquiflexum gelatinilyticum</name>
    <dbReference type="NCBI Taxonomy" id="2961943"/>
    <lineage>
        <taxon>Bacteria</taxon>
        <taxon>Pseudomonadati</taxon>
        <taxon>Bacteroidota</taxon>
        <taxon>Cytophagia</taxon>
        <taxon>Cytophagales</taxon>
        <taxon>Cyclobacteriaceae</taxon>
        <taxon>Aquiflexum</taxon>
    </lineage>
</organism>
<accession>A0A9X2P7P8</accession>
<dbReference type="AlphaFoldDB" id="A0A9X2P7P8"/>
<dbReference type="PROSITE" id="PS51257">
    <property type="entry name" value="PROKAR_LIPOPROTEIN"/>
    <property type="match status" value="1"/>
</dbReference>
<evidence type="ECO:0000313" key="3">
    <source>
        <dbReference type="Proteomes" id="UP001142175"/>
    </source>
</evidence>
<comment type="caution">
    <text evidence="2">The sequence shown here is derived from an EMBL/GenBank/DDBJ whole genome shotgun (WGS) entry which is preliminary data.</text>
</comment>
<keyword evidence="3" id="KW-1185">Reference proteome</keyword>
<keyword evidence="1" id="KW-0732">Signal</keyword>
<evidence type="ECO:0000256" key="1">
    <source>
        <dbReference type="SAM" id="SignalP"/>
    </source>
</evidence>
<dbReference type="RefSeq" id="WP_258423716.1">
    <property type="nucleotide sequence ID" value="NZ_JANSUY010000010.1"/>
</dbReference>
<gene>
    <name evidence="2" type="ORF">NU887_12460</name>
</gene>